<feature type="transmembrane region" description="Helical" evidence="2">
    <location>
        <begin position="167"/>
        <end position="186"/>
    </location>
</feature>
<organism evidence="3 4">
    <name type="scientific">Streptomyces pseudovenezuelae</name>
    <dbReference type="NCBI Taxonomy" id="67350"/>
    <lineage>
        <taxon>Bacteria</taxon>
        <taxon>Bacillati</taxon>
        <taxon>Actinomycetota</taxon>
        <taxon>Actinomycetes</taxon>
        <taxon>Kitasatosporales</taxon>
        <taxon>Streptomycetaceae</taxon>
        <taxon>Streptomyces</taxon>
        <taxon>Streptomyces aurantiacus group</taxon>
    </lineage>
</organism>
<comment type="caution">
    <text evidence="3">The sequence shown here is derived from an EMBL/GenBank/DDBJ whole genome shotgun (WGS) entry which is preliminary data.</text>
</comment>
<name>A0A117PS17_9ACTN</name>
<dbReference type="EMBL" id="LMWM01000009">
    <property type="protein sequence ID" value="KUM88520.1"/>
    <property type="molecule type" value="Genomic_DNA"/>
</dbReference>
<evidence type="ECO:0000313" key="3">
    <source>
        <dbReference type="EMBL" id="KUM88520.1"/>
    </source>
</evidence>
<dbReference type="RefSeq" id="WP_062229655.1">
    <property type="nucleotide sequence ID" value="NZ_KQ948145.1"/>
</dbReference>
<evidence type="ECO:0000256" key="1">
    <source>
        <dbReference type="SAM" id="MobiDB-lite"/>
    </source>
</evidence>
<accession>A0A117PS17</accession>
<keyword evidence="2" id="KW-0472">Membrane</keyword>
<feature type="transmembrane region" description="Helical" evidence="2">
    <location>
        <begin position="193"/>
        <end position="212"/>
    </location>
</feature>
<feature type="transmembrane region" description="Helical" evidence="2">
    <location>
        <begin position="20"/>
        <end position="37"/>
    </location>
</feature>
<gene>
    <name evidence="3" type="ORF">AQI94_08090</name>
</gene>
<dbReference type="Pfam" id="PF25637">
    <property type="entry name" value="DUF7942"/>
    <property type="match status" value="2"/>
</dbReference>
<feature type="transmembrane region" description="Helical" evidence="2">
    <location>
        <begin position="224"/>
        <end position="244"/>
    </location>
</feature>
<protein>
    <submittedName>
        <fullName evidence="3">Uncharacterized protein</fullName>
    </submittedName>
</protein>
<keyword evidence="2" id="KW-1133">Transmembrane helix</keyword>
<dbReference type="AlphaFoldDB" id="A0A117PS17"/>
<dbReference type="Proteomes" id="UP000053039">
    <property type="component" value="Unassembled WGS sequence"/>
</dbReference>
<dbReference type="InterPro" id="IPR057702">
    <property type="entry name" value="DUF7942"/>
</dbReference>
<proteinExistence type="predicted"/>
<feature type="compositionally biased region" description="Low complexity" evidence="1">
    <location>
        <begin position="113"/>
        <end position="125"/>
    </location>
</feature>
<sequence>MSKASRPRRLLTLATGNRHAQGYLAVVAASVPASFLFPDGVLAMAPMLLTAPLSFLGMVLPFGPGTQGSPAAEALAIGLWTLWFLACALVNAAVLGALATGAAGDGTSTGRPAARAAGDTGSAAARRPGARFGRLIPGAARAGAREGVAHRLRALLAPAVDNWPARVYLAVVAAALGFFLVAVHALPDPGFAGIWPIMATAPLSFLVLLAVPGTDAGPEWLSPLLFAVGTVLAGLVNAALLGRLTHRLRSPQIRPVV</sequence>
<feature type="transmembrane region" description="Helical" evidence="2">
    <location>
        <begin position="43"/>
        <end position="62"/>
    </location>
</feature>
<reference evidence="3 4" key="1">
    <citation type="submission" date="2015-10" db="EMBL/GenBank/DDBJ databases">
        <title>Draft genome sequence of Streptomyces pseudovenezuelae DSM 40212, type strain for the species Streptomyces pseudovenezuelae.</title>
        <authorList>
            <person name="Ruckert C."/>
            <person name="Winkler A."/>
            <person name="Kalinowski J."/>
            <person name="Kampfer P."/>
            <person name="Glaeser S."/>
        </authorList>
    </citation>
    <scope>NUCLEOTIDE SEQUENCE [LARGE SCALE GENOMIC DNA]</scope>
    <source>
        <strain evidence="3 4">DSM 40212</strain>
    </source>
</reference>
<keyword evidence="2" id="KW-0812">Transmembrane</keyword>
<feature type="region of interest" description="Disordered" evidence="1">
    <location>
        <begin position="104"/>
        <end position="125"/>
    </location>
</feature>
<evidence type="ECO:0000313" key="4">
    <source>
        <dbReference type="Proteomes" id="UP000053039"/>
    </source>
</evidence>
<evidence type="ECO:0000256" key="2">
    <source>
        <dbReference type="SAM" id="Phobius"/>
    </source>
</evidence>
<dbReference type="NCBIfam" id="NF046119">
    <property type="entry name" value="memb_SCO4225"/>
    <property type="match status" value="2"/>
</dbReference>
<dbReference type="OrthoDB" id="4268279at2"/>
<feature type="transmembrane region" description="Helical" evidence="2">
    <location>
        <begin position="74"/>
        <end position="99"/>
    </location>
</feature>